<name>A0ABU0J4Y8_9HYPH</name>
<evidence type="ECO:0000313" key="4">
    <source>
        <dbReference type="EMBL" id="MDQ0469323.1"/>
    </source>
</evidence>
<dbReference type="SUPFAM" id="SSF53335">
    <property type="entry name" value="S-adenosyl-L-methionine-dependent methyltransferases"/>
    <property type="match status" value="1"/>
</dbReference>
<evidence type="ECO:0000259" key="3">
    <source>
        <dbReference type="Pfam" id="PF13649"/>
    </source>
</evidence>
<evidence type="ECO:0000256" key="2">
    <source>
        <dbReference type="ARBA" id="ARBA00022679"/>
    </source>
</evidence>
<sequence>MHETGPFDDRLYADPALVDFYDLDNGWRADFDFCATLAAGAGSVLDLGCGTGELAAALAPGRHVAGVDPAAAMLEAARRRPGGERVRWIEADARTVRLGHRFDRVILTGHAFQVFLTTADQRAVLRTIAEHLAPDGRFVFDSRNPQARAWLEWVPGESHRRLDHPALGPVEAWNDAVHDAATGIVTYETHYRLLRDGRHLCAASRIRFTPQADLAALLDEAGLVVETWLGDWHGGACGPSSPDFIPIGRRR</sequence>
<evidence type="ECO:0000313" key="5">
    <source>
        <dbReference type="Proteomes" id="UP001242480"/>
    </source>
</evidence>
<keyword evidence="2" id="KW-0808">Transferase</keyword>
<dbReference type="Pfam" id="PF13649">
    <property type="entry name" value="Methyltransf_25"/>
    <property type="match status" value="1"/>
</dbReference>
<dbReference type="Proteomes" id="UP001242480">
    <property type="component" value="Unassembled WGS sequence"/>
</dbReference>
<feature type="domain" description="Methyltransferase" evidence="3">
    <location>
        <begin position="44"/>
        <end position="136"/>
    </location>
</feature>
<reference evidence="4 5" key="1">
    <citation type="submission" date="2023-07" db="EMBL/GenBank/DDBJ databases">
        <title>Genomic Encyclopedia of Type Strains, Phase IV (KMG-IV): sequencing the most valuable type-strain genomes for metagenomic binning, comparative biology and taxonomic classification.</title>
        <authorList>
            <person name="Goeker M."/>
        </authorList>
    </citation>
    <scope>NUCLEOTIDE SEQUENCE [LARGE SCALE GENOMIC DNA]</scope>
    <source>
        <strain evidence="4 5">DSM 19619</strain>
    </source>
</reference>
<accession>A0ABU0J4Y8</accession>
<dbReference type="PANTHER" id="PTHR43861:SF1">
    <property type="entry name" value="TRANS-ACONITATE 2-METHYLTRANSFERASE"/>
    <property type="match status" value="1"/>
</dbReference>
<keyword evidence="1 4" id="KW-0489">Methyltransferase</keyword>
<dbReference type="GO" id="GO:0008168">
    <property type="term" value="F:methyltransferase activity"/>
    <property type="evidence" value="ECO:0007669"/>
    <property type="project" value="UniProtKB-KW"/>
</dbReference>
<comment type="caution">
    <text evidence="4">The sequence shown here is derived from an EMBL/GenBank/DDBJ whole genome shotgun (WGS) entry which is preliminary data.</text>
</comment>
<dbReference type="PANTHER" id="PTHR43861">
    <property type="entry name" value="TRANS-ACONITATE 2-METHYLTRANSFERASE-RELATED"/>
    <property type="match status" value="1"/>
</dbReference>
<proteinExistence type="predicted"/>
<dbReference type="Gene3D" id="2.20.130.10">
    <property type="entry name" value="CAC2371-like domains"/>
    <property type="match status" value="1"/>
</dbReference>
<keyword evidence="5" id="KW-1185">Reference proteome</keyword>
<dbReference type="RefSeq" id="WP_307271886.1">
    <property type="nucleotide sequence ID" value="NZ_JAUSVX010000003.1"/>
</dbReference>
<dbReference type="InterPro" id="IPR041698">
    <property type="entry name" value="Methyltransf_25"/>
</dbReference>
<dbReference type="InterPro" id="IPR029063">
    <property type="entry name" value="SAM-dependent_MTases_sf"/>
</dbReference>
<dbReference type="CDD" id="cd02440">
    <property type="entry name" value="AdoMet_MTases"/>
    <property type="match status" value="1"/>
</dbReference>
<dbReference type="Gene3D" id="3.40.50.150">
    <property type="entry name" value="Vaccinia Virus protein VP39"/>
    <property type="match status" value="1"/>
</dbReference>
<organism evidence="4 5">
    <name type="scientific">Labrys wisconsinensis</name>
    <dbReference type="NCBI Taxonomy" id="425677"/>
    <lineage>
        <taxon>Bacteria</taxon>
        <taxon>Pseudomonadati</taxon>
        <taxon>Pseudomonadota</taxon>
        <taxon>Alphaproteobacteria</taxon>
        <taxon>Hyphomicrobiales</taxon>
        <taxon>Xanthobacteraceae</taxon>
        <taxon>Labrys</taxon>
    </lineage>
</organism>
<gene>
    <name evidence="4" type="ORF">QO011_002334</name>
</gene>
<dbReference type="GO" id="GO:0032259">
    <property type="term" value="P:methylation"/>
    <property type="evidence" value="ECO:0007669"/>
    <property type="project" value="UniProtKB-KW"/>
</dbReference>
<protein>
    <submittedName>
        <fullName evidence="4">SAM-dependent methyltransferase</fullName>
    </submittedName>
</protein>
<dbReference type="EMBL" id="JAUSVX010000003">
    <property type="protein sequence ID" value="MDQ0469323.1"/>
    <property type="molecule type" value="Genomic_DNA"/>
</dbReference>
<evidence type="ECO:0000256" key="1">
    <source>
        <dbReference type="ARBA" id="ARBA00022603"/>
    </source>
</evidence>